<keyword evidence="6" id="KW-1015">Disulfide bond</keyword>
<evidence type="ECO:0000256" key="3">
    <source>
        <dbReference type="ARBA" id="ARBA00022801"/>
    </source>
</evidence>
<reference evidence="9" key="1">
    <citation type="submission" date="2025-08" db="UniProtKB">
        <authorList>
            <consortium name="Ensembl"/>
        </authorList>
    </citation>
    <scope>IDENTIFICATION</scope>
</reference>
<keyword evidence="2" id="KW-0732">Signal</keyword>
<dbReference type="PANTHER" id="PTHR24271">
    <property type="entry name" value="KALLIKREIN-RELATED"/>
    <property type="match status" value="1"/>
</dbReference>
<keyword evidence="4 7" id="KW-0720">Serine protease</keyword>
<evidence type="ECO:0000259" key="8">
    <source>
        <dbReference type="PROSITE" id="PS50240"/>
    </source>
</evidence>
<organism evidence="9 10">
    <name type="scientific">Chelonoidis abingdonii</name>
    <name type="common">Abingdon island giant tortoise</name>
    <name type="synonym">Testudo abingdonii</name>
    <dbReference type="NCBI Taxonomy" id="106734"/>
    <lineage>
        <taxon>Eukaryota</taxon>
        <taxon>Metazoa</taxon>
        <taxon>Chordata</taxon>
        <taxon>Craniata</taxon>
        <taxon>Vertebrata</taxon>
        <taxon>Euteleostomi</taxon>
        <taxon>Archelosauria</taxon>
        <taxon>Testudinata</taxon>
        <taxon>Testudines</taxon>
        <taxon>Cryptodira</taxon>
        <taxon>Durocryptodira</taxon>
        <taxon>Testudinoidea</taxon>
        <taxon>Testudinidae</taxon>
        <taxon>Chelonoidis</taxon>
    </lineage>
</organism>
<dbReference type="PROSITE" id="PS00134">
    <property type="entry name" value="TRYPSIN_HIS"/>
    <property type="match status" value="1"/>
</dbReference>
<proteinExistence type="predicted"/>
<dbReference type="PANTHER" id="PTHR24271:SF81">
    <property type="entry name" value="GRANZYME B"/>
    <property type="match status" value="1"/>
</dbReference>
<dbReference type="PROSITE" id="PS00135">
    <property type="entry name" value="TRYPSIN_SER"/>
    <property type="match status" value="1"/>
</dbReference>
<dbReference type="InterPro" id="IPR018114">
    <property type="entry name" value="TRYPSIN_HIS"/>
</dbReference>
<evidence type="ECO:0000256" key="7">
    <source>
        <dbReference type="RuleBase" id="RU363034"/>
    </source>
</evidence>
<evidence type="ECO:0000256" key="4">
    <source>
        <dbReference type="ARBA" id="ARBA00022825"/>
    </source>
</evidence>
<dbReference type="SUPFAM" id="SSF50494">
    <property type="entry name" value="Trypsin-like serine proteases"/>
    <property type="match status" value="1"/>
</dbReference>
<dbReference type="AlphaFoldDB" id="A0A8C0GSI5"/>
<dbReference type="InterPro" id="IPR033116">
    <property type="entry name" value="TRYPSIN_SER"/>
</dbReference>
<accession>A0A8C0GSI5</accession>
<dbReference type="PRINTS" id="PR00722">
    <property type="entry name" value="CHYMOTRYPSIN"/>
</dbReference>
<dbReference type="InterPro" id="IPR001254">
    <property type="entry name" value="Trypsin_dom"/>
</dbReference>
<feature type="domain" description="Peptidase S1" evidence="8">
    <location>
        <begin position="21"/>
        <end position="200"/>
    </location>
</feature>
<dbReference type="InterPro" id="IPR043504">
    <property type="entry name" value="Peptidase_S1_PA_chymotrypsin"/>
</dbReference>
<dbReference type="InterPro" id="IPR009003">
    <property type="entry name" value="Peptidase_S1_PA"/>
</dbReference>
<gene>
    <name evidence="9" type="primary">LOC116830784</name>
</gene>
<dbReference type="PROSITE" id="PS50240">
    <property type="entry name" value="TRYPSIN_DOM"/>
    <property type="match status" value="1"/>
</dbReference>
<dbReference type="Proteomes" id="UP000694404">
    <property type="component" value="Unplaced"/>
</dbReference>
<keyword evidence="10" id="KW-1185">Reference proteome</keyword>
<dbReference type="InterPro" id="IPR001314">
    <property type="entry name" value="Peptidase_S1A"/>
</dbReference>
<dbReference type="SMART" id="SM00020">
    <property type="entry name" value="Tryp_SPc"/>
    <property type="match status" value="1"/>
</dbReference>
<dbReference type="Gene3D" id="2.40.10.10">
    <property type="entry name" value="Trypsin-like serine proteases"/>
    <property type="match status" value="3"/>
</dbReference>
<dbReference type="CDD" id="cd00190">
    <property type="entry name" value="Tryp_SPc"/>
    <property type="match status" value="1"/>
</dbReference>
<evidence type="ECO:0000313" key="10">
    <source>
        <dbReference type="Proteomes" id="UP000694404"/>
    </source>
</evidence>
<evidence type="ECO:0000313" key="9">
    <source>
        <dbReference type="Ensembl" id="ENSCABP00000013621.1"/>
    </source>
</evidence>
<evidence type="ECO:0000256" key="1">
    <source>
        <dbReference type="ARBA" id="ARBA00022670"/>
    </source>
</evidence>
<keyword evidence="1 7" id="KW-0645">Protease</keyword>
<evidence type="ECO:0000256" key="6">
    <source>
        <dbReference type="ARBA" id="ARBA00023157"/>
    </source>
</evidence>
<protein>
    <recommendedName>
        <fullName evidence="8">Peptidase S1 domain-containing protein</fullName>
    </recommendedName>
</protein>
<keyword evidence="5" id="KW-0865">Zymogen</keyword>
<evidence type="ECO:0000256" key="5">
    <source>
        <dbReference type="ARBA" id="ARBA00023145"/>
    </source>
</evidence>
<dbReference type="Pfam" id="PF00089">
    <property type="entry name" value="Trypsin"/>
    <property type="match status" value="2"/>
</dbReference>
<dbReference type="Ensembl" id="ENSCABT00000014944.1">
    <property type="protein sequence ID" value="ENSCABP00000013621.1"/>
    <property type="gene ID" value="ENSCABG00000010211.1"/>
</dbReference>
<sequence>IQPVRLSVPFWGLPGLIWGEIIGGQEAKPHSRPYMAYLDIQSGVNRSFCGGFLVSENFVLTAAHCNGDAKLNRWVKTITLPFAKNSVKPGTMCSIAGWGRTSTETKSTPDTLQEVNLKVLEDDVCMNNLDVTYNDYDASTMMCGGDLKKGKTSFKGDSGGPLVCGKTAQGIVSWGSEDGRPPAVYTRVSTFIPWIRVTMRRLQP</sequence>
<name>A0A8C0GSI5_CHEAB</name>
<reference evidence="9" key="2">
    <citation type="submission" date="2025-09" db="UniProtKB">
        <authorList>
            <consortium name="Ensembl"/>
        </authorList>
    </citation>
    <scope>IDENTIFICATION</scope>
</reference>
<dbReference type="GeneTree" id="ENSGT01030000234551"/>
<dbReference type="GO" id="GO:0006508">
    <property type="term" value="P:proteolysis"/>
    <property type="evidence" value="ECO:0007669"/>
    <property type="project" value="UniProtKB-KW"/>
</dbReference>
<keyword evidence="3 7" id="KW-0378">Hydrolase</keyword>
<dbReference type="FunFam" id="2.40.10.10:FF:000014">
    <property type="entry name" value="Complement factor D"/>
    <property type="match status" value="1"/>
</dbReference>
<dbReference type="GO" id="GO:0004252">
    <property type="term" value="F:serine-type endopeptidase activity"/>
    <property type="evidence" value="ECO:0007669"/>
    <property type="project" value="InterPro"/>
</dbReference>
<evidence type="ECO:0000256" key="2">
    <source>
        <dbReference type="ARBA" id="ARBA00022729"/>
    </source>
</evidence>